<comment type="subcellular location">
    <subcellularLocation>
        <location evidence="1">Membrane</location>
    </subcellularLocation>
</comment>
<gene>
    <name evidence="6" type="primary">GLR2.1</name>
    <name evidence="6" type="ORF">QJS10_CPB19g01560</name>
</gene>
<dbReference type="InterPro" id="IPR015683">
    <property type="entry name" value="Ionotropic_Glu_rcpt"/>
</dbReference>
<sequence>MGEGSVWITTDGLTNLLDTMHPSEIDSMQGVVGVRPYIRKTRKNVEFLERWKKRFHEDYPDIDASEPIVYDLWAYDSLQALSVAVEQAWRVNFDVEITGNETMSRLGSP</sequence>
<protein>
    <submittedName>
        <fullName evidence="6">Glutamate receptor 2.1</fullName>
    </submittedName>
</protein>
<evidence type="ECO:0000259" key="5">
    <source>
        <dbReference type="Pfam" id="PF01094"/>
    </source>
</evidence>
<reference evidence="6" key="2">
    <citation type="submission" date="2023-06" db="EMBL/GenBank/DDBJ databases">
        <authorList>
            <person name="Ma L."/>
            <person name="Liu K.-W."/>
            <person name="Li Z."/>
            <person name="Hsiao Y.-Y."/>
            <person name="Qi Y."/>
            <person name="Fu T."/>
            <person name="Tang G."/>
            <person name="Zhang D."/>
            <person name="Sun W.-H."/>
            <person name="Liu D.-K."/>
            <person name="Li Y."/>
            <person name="Chen G.-Z."/>
            <person name="Liu X.-D."/>
            <person name="Liao X.-Y."/>
            <person name="Jiang Y.-T."/>
            <person name="Yu X."/>
            <person name="Hao Y."/>
            <person name="Huang J."/>
            <person name="Zhao X.-W."/>
            <person name="Ke S."/>
            <person name="Chen Y.-Y."/>
            <person name="Wu W.-L."/>
            <person name="Hsu J.-L."/>
            <person name="Lin Y.-F."/>
            <person name="Huang M.-D."/>
            <person name="Li C.-Y."/>
            <person name="Huang L."/>
            <person name="Wang Z.-W."/>
            <person name="Zhao X."/>
            <person name="Zhong W.-Y."/>
            <person name="Peng D.-H."/>
            <person name="Ahmad S."/>
            <person name="Lan S."/>
            <person name="Zhang J.-S."/>
            <person name="Tsai W.-C."/>
            <person name="Van De Peer Y."/>
            <person name="Liu Z.-J."/>
        </authorList>
    </citation>
    <scope>NUCLEOTIDE SEQUENCE</scope>
    <source>
        <strain evidence="6">CP</strain>
        <tissue evidence="6">Leaves</tissue>
    </source>
</reference>
<feature type="domain" description="Receptor ligand binding region" evidence="5">
    <location>
        <begin position="1"/>
        <end position="89"/>
    </location>
</feature>
<evidence type="ECO:0000256" key="1">
    <source>
        <dbReference type="ARBA" id="ARBA00004370"/>
    </source>
</evidence>
<dbReference type="PANTHER" id="PTHR34836">
    <property type="entry name" value="OS06G0188250 PROTEIN"/>
    <property type="match status" value="1"/>
</dbReference>
<keyword evidence="2" id="KW-0812">Transmembrane</keyword>
<dbReference type="Gene3D" id="3.40.50.2300">
    <property type="match status" value="1"/>
</dbReference>
<dbReference type="InterPro" id="IPR028082">
    <property type="entry name" value="Peripla_BP_I"/>
</dbReference>
<evidence type="ECO:0000313" key="7">
    <source>
        <dbReference type="Proteomes" id="UP001180020"/>
    </source>
</evidence>
<keyword evidence="3" id="KW-1133">Transmembrane helix</keyword>
<comment type="caution">
    <text evidence="6">The sequence shown here is derived from an EMBL/GenBank/DDBJ whole genome shotgun (WGS) entry which is preliminary data.</text>
</comment>
<dbReference type="InterPro" id="IPR001828">
    <property type="entry name" value="ANF_lig-bd_rcpt"/>
</dbReference>
<accession>A0AAV9CHT3</accession>
<evidence type="ECO:0000256" key="4">
    <source>
        <dbReference type="ARBA" id="ARBA00023136"/>
    </source>
</evidence>
<dbReference type="EMBL" id="JAUJYO010000019">
    <property type="protein sequence ID" value="KAK1288531.1"/>
    <property type="molecule type" value="Genomic_DNA"/>
</dbReference>
<evidence type="ECO:0000313" key="6">
    <source>
        <dbReference type="EMBL" id="KAK1288531.1"/>
    </source>
</evidence>
<dbReference type="Pfam" id="PF01094">
    <property type="entry name" value="ANF_receptor"/>
    <property type="match status" value="1"/>
</dbReference>
<evidence type="ECO:0000256" key="2">
    <source>
        <dbReference type="ARBA" id="ARBA00022692"/>
    </source>
</evidence>
<keyword evidence="4" id="KW-0472">Membrane</keyword>
<evidence type="ECO:0000256" key="3">
    <source>
        <dbReference type="ARBA" id="ARBA00022989"/>
    </source>
</evidence>
<dbReference type="AlphaFoldDB" id="A0AAV9CHT3"/>
<keyword evidence="7" id="KW-1185">Reference proteome</keyword>
<organism evidence="6 7">
    <name type="scientific">Acorus calamus</name>
    <name type="common">Sweet flag</name>
    <dbReference type="NCBI Taxonomy" id="4465"/>
    <lineage>
        <taxon>Eukaryota</taxon>
        <taxon>Viridiplantae</taxon>
        <taxon>Streptophyta</taxon>
        <taxon>Embryophyta</taxon>
        <taxon>Tracheophyta</taxon>
        <taxon>Spermatophyta</taxon>
        <taxon>Magnoliopsida</taxon>
        <taxon>Liliopsida</taxon>
        <taxon>Acoraceae</taxon>
        <taxon>Acorus</taxon>
    </lineage>
</organism>
<dbReference type="PANTHER" id="PTHR34836:SF1">
    <property type="entry name" value="OS09G0428600 PROTEIN"/>
    <property type="match status" value="1"/>
</dbReference>
<name>A0AAV9CHT3_ACOCL</name>
<reference evidence="6" key="1">
    <citation type="journal article" date="2023" name="Nat. Commun.">
        <title>Diploid and tetraploid genomes of Acorus and the evolution of monocots.</title>
        <authorList>
            <person name="Ma L."/>
            <person name="Liu K.W."/>
            <person name="Li Z."/>
            <person name="Hsiao Y.Y."/>
            <person name="Qi Y."/>
            <person name="Fu T."/>
            <person name="Tang G.D."/>
            <person name="Zhang D."/>
            <person name="Sun W.H."/>
            <person name="Liu D.K."/>
            <person name="Li Y."/>
            <person name="Chen G.Z."/>
            <person name="Liu X.D."/>
            <person name="Liao X.Y."/>
            <person name="Jiang Y.T."/>
            <person name="Yu X."/>
            <person name="Hao Y."/>
            <person name="Huang J."/>
            <person name="Zhao X.W."/>
            <person name="Ke S."/>
            <person name="Chen Y.Y."/>
            <person name="Wu W.L."/>
            <person name="Hsu J.L."/>
            <person name="Lin Y.F."/>
            <person name="Huang M.D."/>
            <person name="Li C.Y."/>
            <person name="Huang L."/>
            <person name="Wang Z.W."/>
            <person name="Zhao X."/>
            <person name="Zhong W.Y."/>
            <person name="Peng D.H."/>
            <person name="Ahmad S."/>
            <person name="Lan S."/>
            <person name="Zhang J.S."/>
            <person name="Tsai W.C."/>
            <person name="Van de Peer Y."/>
            <person name="Liu Z.J."/>
        </authorList>
    </citation>
    <scope>NUCLEOTIDE SEQUENCE</scope>
    <source>
        <strain evidence="6">CP</strain>
    </source>
</reference>
<dbReference type="SUPFAM" id="SSF53822">
    <property type="entry name" value="Periplasmic binding protein-like I"/>
    <property type="match status" value="1"/>
</dbReference>
<keyword evidence="6" id="KW-0675">Receptor</keyword>
<proteinExistence type="predicted"/>
<dbReference type="GO" id="GO:0016020">
    <property type="term" value="C:membrane"/>
    <property type="evidence" value="ECO:0007669"/>
    <property type="project" value="UniProtKB-SubCell"/>
</dbReference>
<dbReference type="Proteomes" id="UP001180020">
    <property type="component" value="Unassembled WGS sequence"/>
</dbReference>